<evidence type="ECO:0000259" key="1">
    <source>
        <dbReference type="Pfam" id="PF01841"/>
    </source>
</evidence>
<keyword evidence="3" id="KW-1185">Reference proteome</keyword>
<dbReference type="Gene3D" id="2.60.120.1130">
    <property type="match status" value="1"/>
</dbReference>
<sequence length="650" mass="74661">MRYFIILVTLLLINTITGQNIEFGSVSIEELQENYYSQDSSAHAAILYLKETIDFEHNQTSGLKQKRDVHVRIKIYDKEGFEWATRKVTLFETRSRGEKLVDLTGSTYNYVNGAIKIENLKDDGIFEENMSKYFKAISFTFPNVQKGSIIEYKYSIISPYLAIDEVALQYSIPIKKLDVLISKPKTYKYNTVLNPKSHFQPKLKYLDYSENKGMQVNYDRVIKILENDVPSLETEPFSGNVNNYRAKLNFELSGTLTQYGTVSRDFSASWEKISKTISESSRFGLESEKKGFYKKDLNELLGDTVDELKVTNLVENYVKSKVKWNNQYGKYTQKGIREAYKQGEGNVADINLLVVSMLRSRGIDANPVLVSTRNNGVPLFPTKNGFNYVICMVKIGSNHLFIDATEPHAINNLLPKRVLNWQGLVVLEEGSNKWVDLIANNNSIDATALNIKIEDDYSVSGKVRKNMTFYRALDYRKKYFNHTNEEHIKSLESNKGDIEISELNYESGNDNSQPVKVTYNYKLSDGVDEIGDKLYFSPLLFLAIKESPFKLEERKYPIDFVIPFADKYKINIMLPEGYKVESLPENRGMEFKAGEAKFTYIAKENGKYLQLSVQLEINNPLILPADYKDFKDFYSKIVEKQAEQIVLTKA</sequence>
<comment type="caution">
    <text evidence="2">The sequence shown here is derived from an EMBL/GenBank/DDBJ whole genome shotgun (WGS) entry which is preliminary data.</text>
</comment>
<protein>
    <submittedName>
        <fullName evidence="2">DUF3857 domain-containing protein</fullName>
    </submittedName>
</protein>
<evidence type="ECO:0000313" key="2">
    <source>
        <dbReference type="EMBL" id="MBC3847472.1"/>
    </source>
</evidence>
<dbReference type="RefSeq" id="WP_186846589.1">
    <property type="nucleotide sequence ID" value="NZ_JACOME010000004.1"/>
</dbReference>
<accession>A0ABR6Y425</accession>
<dbReference type="Gene3D" id="2.60.40.3140">
    <property type="match status" value="1"/>
</dbReference>
<name>A0ABR6Y425_9FLAO</name>
<dbReference type="InterPro" id="IPR002931">
    <property type="entry name" value="Transglutaminase-like"/>
</dbReference>
<proteinExistence type="predicted"/>
<dbReference type="Proteomes" id="UP000607435">
    <property type="component" value="Unassembled WGS sequence"/>
</dbReference>
<dbReference type="EMBL" id="JACOME010000004">
    <property type="protein sequence ID" value="MBC3847472.1"/>
    <property type="molecule type" value="Genomic_DNA"/>
</dbReference>
<organism evidence="2 3">
    <name type="scientific">Winogradskyella echinorum</name>
    <dbReference type="NCBI Taxonomy" id="538189"/>
    <lineage>
        <taxon>Bacteria</taxon>
        <taxon>Pseudomonadati</taxon>
        <taxon>Bacteroidota</taxon>
        <taxon>Flavobacteriia</taxon>
        <taxon>Flavobacteriales</taxon>
        <taxon>Flavobacteriaceae</taxon>
        <taxon>Winogradskyella</taxon>
    </lineage>
</organism>
<reference evidence="2 3" key="1">
    <citation type="submission" date="2020-08" db="EMBL/GenBank/DDBJ databases">
        <title>Winogradskyella ouciana sp. nov., isolated from the hadal seawater of the Mariana Trench.</title>
        <authorList>
            <person name="He X."/>
        </authorList>
    </citation>
    <scope>NUCLEOTIDE SEQUENCE [LARGE SCALE GENOMIC DNA]</scope>
    <source>
        <strain evidence="2 3">KCTC 22026</strain>
    </source>
</reference>
<gene>
    <name evidence="2" type="ORF">H6H04_13835</name>
</gene>
<feature type="domain" description="Transglutaminase-like" evidence="1">
    <location>
        <begin position="308"/>
        <end position="386"/>
    </location>
</feature>
<dbReference type="Gene3D" id="3.10.620.30">
    <property type="match status" value="1"/>
</dbReference>
<dbReference type="Pfam" id="PF01841">
    <property type="entry name" value="Transglut_core"/>
    <property type="match status" value="1"/>
</dbReference>
<evidence type="ECO:0000313" key="3">
    <source>
        <dbReference type="Proteomes" id="UP000607435"/>
    </source>
</evidence>